<proteinExistence type="predicted"/>
<dbReference type="Proteomes" id="UP000010364">
    <property type="component" value="Segment"/>
</dbReference>
<feature type="region of interest" description="Disordered" evidence="4">
    <location>
        <begin position="502"/>
        <end position="552"/>
    </location>
</feature>
<sequence>MGLLDGFFKGRKQQDNIIDINDDMAVRIKQIEEDAILKKGKNTKSNKPKAYEEPIIGSMSMNPDFKEAPSIHGKQNLLQMLKLWSRKNIILNAIIITRVNQVSMFCTPARNSDKGVGYEIRLKDPLQEPNDHNKKKIKEIENFIEKTGRIDNDFTRDNFRSFVKKLVRDRLTYDKINFELVYDKLGDLHNFKAVDASTVYVAVDEDGKERKAKDGVRYVQVIDDKVVAKFKAKEMAWEVSNPRTDLTVGKYGYPELEIALNHLQYHDNTEVFNARFFAQGGTTRGLLHIKTGQEQSNQALTSFRREWTSMFSGINGAWKIPVITAEDVKFVNMTQSSKDMEFEKWLNYLINVICSIYSIDPSEINFPNRGGATGHSGNTLNEGSSAEKYRNSKDKGLEPLLKFIEDAVNKYIVSQFGGDYVFNFVGGDAKTEAEIISILESKAKIGLTINDIRKELGYPDTEGGDVTLAGVHVQRLGQIMQQEQVEYQRQMDANQFLAQQTGYDGNMDNVNGKDSFNQNVGKDGQSKQQANTNSTPQGGKDDNGNVVNDWEA</sequence>
<keyword evidence="1" id="KW-1188">Viral release from host cell</keyword>
<protein>
    <submittedName>
        <fullName evidence="5">Portal protein</fullName>
    </submittedName>
</protein>
<keyword evidence="2" id="KW-1162">Viral penetration into host cytoplasm</keyword>
<evidence type="ECO:0000313" key="5">
    <source>
        <dbReference type="EMBL" id="AGB62609.1"/>
    </source>
</evidence>
<organism evidence="5 6">
    <name type="scientific">Bacillus phage phiAGATE</name>
    <dbReference type="NCBI Taxonomy" id="1204533"/>
    <lineage>
        <taxon>Viruses</taxon>
        <taxon>Duplodnaviria</taxon>
        <taxon>Heunggongvirae</taxon>
        <taxon>Uroviricota</taxon>
        <taxon>Caudoviricetes</taxon>
        <taxon>Herelleviridae</taxon>
        <taxon>Bastillevirinae</taxon>
        <taxon>Agatevirus</taxon>
        <taxon>Agatevirus agate</taxon>
    </lineage>
</organism>
<dbReference type="Pfam" id="PF04860">
    <property type="entry name" value="Phage_portal"/>
    <property type="match status" value="1"/>
</dbReference>
<evidence type="ECO:0000313" key="6">
    <source>
        <dbReference type="Proteomes" id="UP000010364"/>
    </source>
</evidence>
<evidence type="ECO:0000256" key="2">
    <source>
        <dbReference type="ARBA" id="ARBA00023009"/>
    </source>
</evidence>
<accession>L0L894</accession>
<dbReference type="OrthoDB" id="4451at10239"/>
<evidence type="ECO:0000256" key="4">
    <source>
        <dbReference type="SAM" id="MobiDB-lite"/>
    </source>
</evidence>
<dbReference type="RefSeq" id="YP_007349202.1">
    <property type="nucleotide sequence ID" value="NC_020081.2"/>
</dbReference>
<keyword evidence="2" id="KW-1160">Virus entry into host cell</keyword>
<reference evidence="5" key="1">
    <citation type="submission" date="2013-11" db="EMBL/GenBank/DDBJ databases">
        <title>Discovery of phiAGATE novel phage infecting Bacillus pumilus leads to new insights in phylogeny of subfamily Spounavirinae.</title>
        <authorList>
            <person name="Barylski J."/>
            <person name="Nowicki G."/>
            <person name="Gozdzicka-Jozefiak A."/>
        </authorList>
    </citation>
    <scope>NUCLEOTIDE SEQUENCE [LARGE SCALE GENOMIC DNA]</scope>
</reference>
<keyword evidence="2" id="KW-1171">Viral genome ejection through host cell envelope</keyword>
<name>L0L894_9CAUD</name>
<keyword evidence="6" id="KW-1185">Reference proteome</keyword>
<keyword evidence="3" id="KW-0231">Viral genome packaging</keyword>
<evidence type="ECO:0000256" key="3">
    <source>
        <dbReference type="ARBA" id="ARBA00023219"/>
    </source>
</evidence>
<evidence type="ECO:0000256" key="1">
    <source>
        <dbReference type="ARBA" id="ARBA00022950"/>
    </source>
</evidence>
<feature type="compositionally biased region" description="Polar residues" evidence="4">
    <location>
        <begin position="502"/>
        <end position="537"/>
    </location>
</feature>
<dbReference type="GeneID" id="14516044"/>
<dbReference type="EMBL" id="JX238501">
    <property type="protein sequence ID" value="AGB62609.1"/>
    <property type="molecule type" value="Genomic_DNA"/>
</dbReference>
<keyword evidence="1" id="KW-0118">Viral capsid assembly</keyword>
<dbReference type="InterPro" id="IPR006944">
    <property type="entry name" value="Phage/GTA_portal"/>
</dbReference>
<dbReference type="KEGG" id="vg:14516044"/>